<dbReference type="InterPro" id="IPR001867">
    <property type="entry name" value="OmpR/PhoB-type_DNA-bd"/>
</dbReference>
<gene>
    <name evidence="13" type="ORF">XM38_010980</name>
</gene>
<evidence type="ECO:0000259" key="11">
    <source>
        <dbReference type="PROSITE" id="PS50894"/>
    </source>
</evidence>
<dbReference type="CDD" id="cd19935">
    <property type="entry name" value="REC_OmpR_CusR-like"/>
    <property type="match status" value="1"/>
</dbReference>
<dbReference type="PROSITE" id="PS50894">
    <property type="entry name" value="HPT"/>
    <property type="match status" value="1"/>
</dbReference>
<evidence type="ECO:0000256" key="1">
    <source>
        <dbReference type="ARBA" id="ARBA00022553"/>
    </source>
</evidence>
<evidence type="ECO:0000313" key="14">
    <source>
        <dbReference type="Proteomes" id="UP000191901"/>
    </source>
</evidence>
<evidence type="ECO:0000256" key="9">
    <source>
        <dbReference type="SAM" id="MobiDB-lite"/>
    </source>
</evidence>
<evidence type="ECO:0000256" key="8">
    <source>
        <dbReference type="PROSITE-ProRule" id="PRU01091"/>
    </source>
</evidence>
<dbReference type="SUPFAM" id="SSF47226">
    <property type="entry name" value="Histidine-containing phosphotransfer domain, HPT domain"/>
    <property type="match status" value="1"/>
</dbReference>
<dbReference type="AlphaFoldDB" id="A0A1Z3HIP3"/>
<protein>
    <submittedName>
        <fullName evidence="13">Two-component system response regulator CreB family protein</fullName>
    </submittedName>
</protein>
<dbReference type="GO" id="GO:0005829">
    <property type="term" value="C:cytosol"/>
    <property type="evidence" value="ECO:0007669"/>
    <property type="project" value="TreeGrafter"/>
</dbReference>
<keyword evidence="4 8" id="KW-0238">DNA-binding</keyword>
<dbReference type="CDD" id="cd00088">
    <property type="entry name" value="HPT"/>
    <property type="match status" value="1"/>
</dbReference>
<reference evidence="13 14" key="1">
    <citation type="journal article" date="2016" name="Biochim. Biophys. Acta">
        <title>Characterization of red-shifted phycobilisomes isolated from the chlorophyll f-containing cyanobacterium Halomicronema hongdechloris.</title>
        <authorList>
            <person name="Li Y."/>
            <person name="Lin Y."/>
            <person name="Garvey C.J."/>
            <person name="Birch D."/>
            <person name="Corkery R.W."/>
            <person name="Loughlin P.C."/>
            <person name="Scheer H."/>
            <person name="Willows R.D."/>
            <person name="Chen M."/>
        </authorList>
    </citation>
    <scope>NUCLEOTIDE SEQUENCE [LARGE SCALE GENOMIC DNA]</scope>
    <source>
        <strain evidence="13 14">C2206</strain>
    </source>
</reference>
<dbReference type="InterPro" id="IPR036641">
    <property type="entry name" value="HPT_dom_sf"/>
</dbReference>
<dbReference type="PROSITE" id="PS51755">
    <property type="entry name" value="OMPR_PHOB"/>
    <property type="match status" value="1"/>
</dbReference>
<dbReference type="Gene3D" id="3.40.50.2300">
    <property type="match status" value="2"/>
</dbReference>
<dbReference type="Pfam" id="PF00072">
    <property type="entry name" value="Response_reg"/>
    <property type="match status" value="2"/>
</dbReference>
<evidence type="ECO:0000259" key="10">
    <source>
        <dbReference type="PROSITE" id="PS50110"/>
    </source>
</evidence>
<name>A0A1Z3HIP3_9CYAN</name>
<evidence type="ECO:0000256" key="4">
    <source>
        <dbReference type="ARBA" id="ARBA00023125"/>
    </source>
</evidence>
<evidence type="ECO:0000256" key="3">
    <source>
        <dbReference type="ARBA" id="ARBA00023015"/>
    </source>
</evidence>
<dbReference type="InterPro" id="IPR011006">
    <property type="entry name" value="CheY-like_superfamily"/>
</dbReference>
<evidence type="ECO:0000256" key="5">
    <source>
        <dbReference type="ARBA" id="ARBA00023163"/>
    </source>
</evidence>
<dbReference type="CDD" id="cd00383">
    <property type="entry name" value="trans_reg_C"/>
    <property type="match status" value="1"/>
</dbReference>
<feature type="domain" description="Response regulatory" evidence="10">
    <location>
        <begin position="540"/>
        <end position="656"/>
    </location>
</feature>
<dbReference type="FunFam" id="3.40.50.2300:FF:000001">
    <property type="entry name" value="DNA-binding response regulator PhoB"/>
    <property type="match status" value="1"/>
</dbReference>
<evidence type="ECO:0000313" key="13">
    <source>
        <dbReference type="EMBL" id="ASC70168.1"/>
    </source>
</evidence>
<dbReference type="SMART" id="SM00862">
    <property type="entry name" value="Trans_reg_C"/>
    <property type="match status" value="1"/>
</dbReference>
<dbReference type="InterPro" id="IPR036388">
    <property type="entry name" value="WH-like_DNA-bd_sf"/>
</dbReference>
<dbReference type="InterPro" id="IPR008207">
    <property type="entry name" value="Sig_transdc_His_kin_Hpt_dom"/>
</dbReference>
<dbReference type="SMART" id="SM00448">
    <property type="entry name" value="REC"/>
    <property type="match status" value="2"/>
</dbReference>
<dbReference type="STRING" id="1641165.XM38_05025"/>
<dbReference type="Gene3D" id="1.10.10.10">
    <property type="entry name" value="Winged helix-like DNA-binding domain superfamily/Winged helix DNA-binding domain"/>
    <property type="match status" value="1"/>
</dbReference>
<dbReference type="InterPro" id="IPR039420">
    <property type="entry name" value="WalR-like"/>
</dbReference>
<dbReference type="InterPro" id="IPR001789">
    <property type="entry name" value="Sig_transdc_resp-reg_receiver"/>
</dbReference>
<dbReference type="Proteomes" id="UP000191901">
    <property type="component" value="Chromosome"/>
</dbReference>
<keyword evidence="1 7" id="KW-0597">Phosphoprotein</keyword>
<dbReference type="PANTHER" id="PTHR48111:SF15">
    <property type="entry name" value="OMPR SUBFAMILY"/>
    <property type="match status" value="1"/>
</dbReference>
<dbReference type="CDD" id="cd00156">
    <property type="entry name" value="REC"/>
    <property type="match status" value="1"/>
</dbReference>
<dbReference type="GO" id="GO:0032993">
    <property type="term" value="C:protein-DNA complex"/>
    <property type="evidence" value="ECO:0007669"/>
    <property type="project" value="TreeGrafter"/>
</dbReference>
<feature type="region of interest" description="Disordered" evidence="9">
    <location>
        <begin position="233"/>
        <end position="279"/>
    </location>
</feature>
<dbReference type="Gene3D" id="6.10.250.690">
    <property type="match status" value="1"/>
</dbReference>
<dbReference type="SUPFAM" id="SSF52172">
    <property type="entry name" value="CheY-like"/>
    <property type="match status" value="3"/>
</dbReference>
<feature type="domain" description="Response regulatory" evidence="10">
    <location>
        <begin position="10"/>
        <end position="124"/>
    </location>
</feature>
<keyword evidence="3" id="KW-0805">Transcription regulation</keyword>
<evidence type="ECO:0000256" key="2">
    <source>
        <dbReference type="ARBA" id="ARBA00023012"/>
    </source>
</evidence>
<feature type="modified residue" description="4-aspartylphosphate" evidence="7">
    <location>
        <position position="589"/>
    </location>
</feature>
<dbReference type="EMBL" id="CP021983">
    <property type="protein sequence ID" value="ASC70168.1"/>
    <property type="molecule type" value="Genomic_DNA"/>
</dbReference>
<accession>A0A1Z3HIP3</accession>
<evidence type="ECO:0000256" key="6">
    <source>
        <dbReference type="PROSITE-ProRule" id="PRU00110"/>
    </source>
</evidence>
<evidence type="ECO:0000259" key="12">
    <source>
        <dbReference type="PROSITE" id="PS51755"/>
    </source>
</evidence>
<dbReference type="Pfam" id="PF01627">
    <property type="entry name" value="Hpt"/>
    <property type="match status" value="1"/>
</dbReference>
<feature type="domain" description="HPt" evidence="11">
    <location>
        <begin position="278"/>
        <end position="385"/>
    </location>
</feature>
<dbReference type="PROSITE" id="PS50110">
    <property type="entry name" value="RESPONSE_REGULATORY"/>
    <property type="match status" value="2"/>
</dbReference>
<feature type="domain" description="OmpR/PhoB-type" evidence="12">
    <location>
        <begin position="132"/>
        <end position="231"/>
    </location>
</feature>
<dbReference type="GO" id="GO:0000156">
    <property type="term" value="F:phosphorelay response regulator activity"/>
    <property type="evidence" value="ECO:0007669"/>
    <property type="project" value="TreeGrafter"/>
</dbReference>
<evidence type="ECO:0000256" key="7">
    <source>
        <dbReference type="PROSITE-ProRule" id="PRU00169"/>
    </source>
</evidence>
<dbReference type="GO" id="GO:0006355">
    <property type="term" value="P:regulation of DNA-templated transcription"/>
    <property type="evidence" value="ECO:0007669"/>
    <property type="project" value="InterPro"/>
</dbReference>
<dbReference type="PANTHER" id="PTHR48111">
    <property type="entry name" value="REGULATOR OF RPOS"/>
    <property type="match status" value="1"/>
</dbReference>
<organism evidence="13 14">
    <name type="scientific">Halomicronema hongdechloris C2206</name>
    <dbReference type="NCBI Taxonomy" id="1641165"/>
    <lineage>
        <taxon>Bacteria</taxon>
        <taxon>Bacillati</taxon>
        <taxon>Cyanobacteriota</taxon>
        <taxon>Cyanophyceae</taxon>
        <taxon>Nodosilineales</taxon>
        <taxon>Nodosilineaceae</taxon>
        <taxon>Halomicronema</taxon>
    </lineage>
</organism>
<keyword evidence="5" id="KW-0804">Transcription</keyword>
<proteinExistence type="predicted"/>
<feature type="DNA-binding region" description="OmpR/PhoB-type" evidence="8">
    <location>
        <begin position="132"/>
        <end position="231"/>
    </location>
</feature>
<sequence length="678" mass="75941">MSKREKPIMRILLVEDDDTVVKVLEKGFIDEHYAVDTAKDGQAGWQLVNTFDYDLIVLDVLLPKLDGIQFCQRLRDSSYQMPVLMVTALDSSNRKIAGLEAGADDYITKPFELDEILARVRVLLRRAQAPIIANLTWGDLQLNPSTRDVTYGEKILNLTPKEYRLLELFMRQQSQVFTRSVILDRLWSCEEAPGEDTVTAHIKGLRRKLTEAGAPTDLIQTVYGVGYRLKPLDTDGASDEASRTTQSSKNGKRASNHQMNGGSARPTNQPRQTRQQQTQTALRSLWYRVSAQHHDRLAIVKRAVEALASETLSPDLYQQAYQAIHSLKGALGIFGLTHGSELARAIEDLLMEQSPLSPQQQSQLWELIEALEQALVQGPQSSKALLPPSTLPLLVLIDDDPELSRQLTQAAKAQSLTVQVFKHHEHLQRFREDVTATYRDRLKTAAMESPAPQGKLPDLGIVNYSLENADETALSDLSALINQIPPLPVLVCSADDSLVNRIKAARLGQSTFLHQPDVAQILSWGTLLRSQPPSSTTSFNILMVDDDPHTLSALHALLNPWGIKLNTLEDSSSFWQILQETSPDLLILDIEMPEFNGIDLCRVVRQTPQWQHLPIVFLTAYTDTSRKHAAMLAGANDFIDKSLANSDLLTRLFYQLKRPHWQQTIATILDPQHLTPHS</sequence>
<feature type="modified residue" description="Phosphohistidine" evidence="6">
    <location>
        <position position="325"/>
    </location>
</feature>
<dbReference type="Gene3D" id="1.20.120.160">
    <property type="entry name" value="HPT domain"/>
    <property type="match status" value="1"/>
</dbReference>
<feature type="modified residue" description="4-aspartylphosphate" evidence="7">
    <location>
        <position position="59"/>
    </location>
</feature>
<dbReference type="KEGG" id="hhg:XM38_010980"/>
<keyword evidence="2" id="KW-0902">Two-component regulatory system</keyword>
<dbReference type="GO" id="GO:0000976">
    <property type="term" value="F:transcription cis-regulatory region binding"/>
    <property type="evidence" value="ECO:0007669"/>
    <property type="project" value="TreeGrafter"/>
</dbReference>
<keyword evidence="14" id="KW-1185">Reference proteome</keyword>
<dbReference type="Pfam" id="PF00486">
    <property type="entry name" value="Trans_reg_C"/>
    <property type="match status" value="1"/>
</dbReference>
<feature type="compositionally biased region" description="Low complexity" evidence="9">
    <location>
        <begin position="265"/>
        <end position="279"/>
    </location>
</feature>